<feature type="compositionally biased region" description="Pro residues" evidence="1">
    <location>
        <begin position="1"/>
        <end position="10"/>
    </location>
</feature>
<dbReference type="HOGENOM" id="CLU_2411232_0_0_11"/>
<evidence type="ECO:0000313" key="3">
    <source>
        <dbReference type="Proteomes" id="UP000008710"/>
    </source>
</evidence>
<evidence type="ECO:0000313" key="2">
    <source>
        <dbReference type="EMBL" id="ABG99808.1"/>
    </source>
</evidence>
<reference evidence="3" key="1">
    <citation type="journal article" date="2006" name="Proc. Natl. Acad. Sci. U.S.A.">
        <title>The complete genome of Rhodococcus sp. RHA1 provides insights into a catabolic powerhouse.</title>
        <authorList>
            <person name="McLeod M.P."/>
            <person name="Warren R.L."/>
            <person name="Hsiao W.W.L."/>
            <person name="Araki N."/>
            <person name="Myhre M."/>
            <person name="Fernandes C."/>
            <person name="Miyazawa D."/>
            <person name="Wong W."/>
            <person name="Lillquist A.L."/>
            <person name="Wang D."/>
            <person name="Dosanjh M."/>
            <person name="Hara H."/>
            <person name="Petrescu A."/>
            <person name="Morin R.D."/>
            <person name="Yang G."/>
            <person name="Stott J.M."/>
            <person name="Schein J.E."/>
            <person name="Shin H."/>
            <person name="Smailus D."/>
            <person name="Siddiqui A.S."/>
            <person name="Marra M.A."/>
            <person name="Jones S.J.M."/>
            <person name="Holt R."/>
            <person name="Brinkman F.S.L."/>
            <person name="Miyauchi K."/>
            <person name="Fukuda M."/>
            <person name="Davies J.E."/>
            <person name="Mohn W.W."/>
            <person name="Eltis L.D."/>
        </authorList>
    </citation>
    <scope>NUCLEOTIDE SEQUENCE [LARGE SCALE GENOMIC DNA]</scope>
    <source>
        <strain evidence="3">RHA1</strain>
    </source>
</reference>
<keyword evidence="2" id="KW-0614">Plasmid</keyword>
<accession>Q0RY28</accession>
<geneLocation type="plasmid" evidence="2 3">
    <name>pRHL1</name>
</geneLocation>
<name>Q0RY28_RHOJR</name>
<sequence>MEFVPSPPLPASGGGFRSDRDPRSRDAIGHLLRSRVDLSPIPVPEVERTLADLGHPNPRLRADHRIASASLRTALLQLWNFFTTPIDTGIYQ</sequence>
<organism evidence="2 3">
    <name type="scientific">Rhodococcus jostii (strain RHA1)</name>
    <dbReference type="NCBI Taxonomy" id="101510"/>
    <lineage>
        <taxon>Bacteria</taxon>
        <taxon>Bacillati</taxon>
        <taxon>Actinomycetota</taxon>
        <taxon>Actinomycetes</taxon>
        <taxon>Mycobacteriales</taxon>
        <taxon>Nocardiaceae</taxon>
        <taxon>Rhodococcus</taxon>
    </lineage>
</organism>
<evidence type="ECO:0000256" key="1">
    <source>
        <dbReference type="SAM" id="MobiDB-lite"/>
    </source>
</evidence>
<feature type="region of interest" description="Disordered" evidence="1">
    <location>
        <begin position="1"/>
        <end position="24"/>
    </location>
</feature>
<dbReference type="EMBL" id="CP000432">
    <property type="protein sequence ID" value="ABG99808.1"/>
    <property type="molecule type" value="Genomic_DNA"/>
</dbReference>
<dbReference type="KEGG" id="rha:RHA1_ro08764"/>
<gene>
    <name evidence="2" type="ordered locus">RHA1_ro08764</name>
</gene>
<dbReference type="Proteomes" id="UP000008710">
    <property type="component" value="Plasmid pRHL1"/>
</dbReference>
<dbReference type="AlphaFoldDB" id="Q0RY28"/>
<protein>
    <submittedName>
        <fullName evidence="2">Uncharacterized protein</fullName>
    </submittedName>
</protein>
<proteinExistence type="predicted"/>